<dbReference type="EMBL" id="KV745062">
    <property type="protein sequence ID" value="OCK78387.1"/>
    <property type="molecule type" value="Genomic_DNA"/>
</dbReference>
<feature type="compositionally biased region" description="Polar residues" evidence="1">
    <location>
        <begin position="222"/>
        <end position="233"/>
    </location>
</feature>
<dbReference type="AlphaFoldDB" id="A0A8E2E6R7"/>
<feature type="compositionally biased region" description="Low complexity" evidence="1">
    <location>
        <begin position="237"/>
        <end position="248"/>
    </location>
</feature>
<accession>A0A8E2E6R7</accession>
<feature type="region of interest" description="Disordered" evidence="1">
    <location>
        <begin position="144"/>
        <end position="260"/>
    </location>
</feature>
<sequence>MTPNLFLATQTLFSPHKWFVRRKSEKAVRKIEHWQEPIAGTYEYIPGRGWYLVAIDEPQEKLARPAHIKYSRVLKRYLLETDYESRKKHGKITDEKGKVKNVSFFRLDDGISWVHCWDEVGNFLPGPYKLWVLDAEAGRFRHMLKGDDPEYSNRRNSRDEDPRRASRRSLESRSTQFRGSSREKPVSGQSTQPSSVREQSIPRPSLQLDDHSSSPTDVPMSRATTLLSANSAERATRSGSRPSPSSPGAPNTETRRTGSR</sequence>
<dbReference type="Proteomes" id="UP000250266">
    <property type="component" value="Unassembled WGS sequence"/>
</dbReference>
<protein>
    <submittedName>
        <fullName evidence="2">Uncharacterized protein</fullName>
    </submittedName>
</protein>
<evidence type="ECO:0000313" key="3">
    <source>
        <dbReference type="Proteomes" id="UP000250266"/>
    </source>
</evidence>
<proteinExistence type="predicted"/>
<gene>
    <name evidence="2" type="ORF">K432DRAFT_383899</name>
</gene>
<name>A0A8E2E6R7_9PEZI</name>
<feature type="compositionally biased region" description="Polar residues" evidence="1">
    <location>
        <begin position="187"/>
        <end position="198"/>
    </location>
</feature>
<evidence type="ECO:0000256" key="1">
    <source>
        <dbReference type="SAM" id="MobiDB-lite"/>
    </source>
</evidence>
<reference evidence="2 3" key="1">
    <citation type="journal article" date="2016" name="Nat. Commun.">
        <title>Ectomycorrhizal ecology is imprinted in the genome of the dominant symbiotic fungus Cenococcum geophilum.</title>
        <authorList>
            <consortium name="DOE Joint Genome Institute"/>
            <person name="Peter M."/>
            <person name="Kohler A."/>
            <person name="Ohm R.A."/>
            <person name="Kuo A."/>
            <person name="Krutzmann J."/>
            <person name="Morin E."/>
            <person name="Arend M."/>
            <person name="Barry K.W."/>
            <person name="Binder M."/>
            <person name="Choi C."/>
            <person name="Clum A."/>
            <person name="Copeland A."/>
            <person name="Grisel N."/>
            <person name="Haridas S."/>
            <person name="Kipfer T."/>
            <person name="LaButti K."/>
            <person name="Lindquist E."/>
            <person name="Lipzen A."/>
            <person name="Maire R."/>
            <person name="Meier B."/>
            <person name="Mihaltcheva S."/>
            <person name="Molinier V."/>
            <person name="Murat C."/>
            <person name="Poggeler S."/>
            <person name="Quandt C.A."/>
            <person name="Sperisen C."/>
            <person name="Tritt A."/>
            <person name="Tisserant E."/>
            <person name="Crous P.W."/>
            <person name="Henrissat B."/>
            <person name="Nehls U."/>
            <person name="Egli S."/>
            <person name="Spatafora J.W."/>
            <person name="Grigoriev I.V."/>
            <person name="Martin F.M."/>
        </authorList>
    </citation>
    <scope>NUCLEOTIDE SEQUENCE [LARGE SCALE GENOMIC DNA]</scope>
    <source>
        <strain evidence="2 3">CBS 459.81</strain>
    </source>
</reference>
<feature type="compositionally biased region" description="Basic and acidic residues" evidence="1">
    <location>
        <begin position="144"/>
        <end position="171"/>
    </location>
</feature>
<evidence type="ECO:0000313" key="2">
    <source>
        <dbReference type="EMBL" id="OCK78387.1"/>
    </source>
</evidence>
<keyword evidence="3" id="KW-1185">Reference proteome</keyword>
<dbReference type="OrthoDB" id="3880384at2759"/>
<organism evidence="2 3">
    <name type="scientific">Lepidopterella palustris CBS 459.81</name>
    <dbReference type="NCBI Taxonomy" id="1314670"/>
    <lineage>
        <taxon>Eukaryota</taxon>
        <taxon>Fungi</taxon>
        <taxon>Dikarya</taxon>
        <taxon>Ascomycota</taxon>
        <taxon>Pezizomycotina</taxon>
        <taxon>Dothideomycetes</taxon>
        <taxon>Pleosporomycetidae</taxon>
        <taxon>Mytilinidiales</taxon>
        <taxon>Argynnaceae</taxon>
        <taxon>Lepidopterella</taxon>
    </lineage>
</organism>